<dbReference type="OrthoDB" id="5397557at2759"/>
<dbReference type="InterPro" id="IPR013087">
    <property type="entry name" value="Znf_C2H2_type"/>
</dbReference>
<comment type="caution">
    <text evidence="2">The sequence shown here is derived from an EMBL/GenBank/DDBJ whole genome shotgun (WGS) entry which is preliminary data.</text>
</comment>
<dbReference type="EMBL" id="SWKU01000046">
    <property type="protein sequence ID" value="KAF2993852.1"/>
    <property type="molecule type" value="Genomic_DNA"/>
</dbReference>
<gene>
    <name evidence="2" type="ORF">E8E13_000252</name>
</gene>
<name>A0A9P4W5H8_CURKU</name>
<dbReference type="Proteomes" id="UP000801428">
    <property type="component" value="Unassembled WGS sequence"/>
</dbReference>
<sequence>MIFESSPVIEEGYWRTPLDCPFYMTHHGQLFQYFHQHVHQSLKTNPEESFTQCQQLPLELQLRIMRHCNAPTLFQLMHTTRDIRIEASKLFFANPAVWYRLESEFLLQKPSNGESLYEPCFMASIKQLEVHCPFLTSRSWRPDPDEETFESFEDRRTYIEKHIELNIQAFWTTVQRLCPQVRRIMFTQDGSPIPDEDTITDCFRKMTKSCPPSLDVFLYRAEPAQEAVGRRRGRVLQRLSISSASTVTESTLQGGTPSRAPIKIVVPPEKPHRGRVGDFIASQRAWERYCAQRFAADYHRAAVVEQYHFQGRHEPFGCSVAECDAWFDQPEQYTTHLLATGHGTGKTPPGQAEEMVAAYARDLMKSKQKSEELHLKFWDWWELEDSHNPPPEEEVLHQLEHDVLYAQDKPVSEHALYRLIWQVMMETQL</sequence>
<reference evidence="2" key="1">
    <citation type="submission" date="2019-04" db="EMBL/GenBank/DDBJ databases">
        <title>Sequencing of skin fungus with MAO and IRED activity.</title>
        <authorList>
            <person name="Marsaioli A.J."/>
            <person name="Bonatto J.M.C."/>
            <person name="Reis Junior O."/>
        </authorList>
    </citation>
    <scope>NUCLEOTIDE SEQUENCE</scope>
    <source>
        <strain evidence="2">30M1</strain>
    </source>
</reference>
<evidence type="ECO:0000313" key="2">
    <source>
        <dbReference type="EMBL" id="KAF2993852.1"/>
    </source>
</evidence>
<dbReference type="AlphaFoldDB" id="A0A9P4W5H8"/>
<proteinExistence type="predicted"/>
<dbReference type="PROSITE" id="PS00028">
    <property type="entry name" value="ZINC_FINGER_C2H2_1"/>
    <property type="match status" value="1"/>
</dbReference>
<keyword evidence="3" id="KW-1185">Reference proteome</keyword>
<organism evidence="2 3">
    <name type="scientific">Curvularia kusanoi</name>
    <name type="common">Cochliobolus kusanoi</name>
    <dbReference type="NCBI Taxonomy" id="90978"/>
    <lineage>
        <taxon>Eukaryota</taxon>
        <taxon>Fungi</taxon>
        <taxon>Dikarya</taxon>
        <taxon>Ascomycota</taxon>
        <taxon>Pezizomycotina</taxon>
        <taxon>Dothideomycetes</taxon>
        <taxon>Pleosporomycetidae</taxon>
        <taxon>Pleosporales</taxon>
        <taxon>Pleosporineae</taxon>
        <taxon>Pleosporaceae</taxon>
        <taxon>Curvularia</taxon>
    </lineage>
</organism>
<protein>
    <recommendedName>
        <fullName evidence="1">C2H2-type domain-containing protein</fullName>
    </recommendedName>
</protein>
<feature type="domain" description="C2H2-type" evidence="1">
    <location>
        <begin position="318"/>
        <end position="342"/>
    </location>
</feature>
<accession>A0A9P4W5H8</accession>
<evidence type="ECO:0000313" key="3">
    <source>
        <dbReference type="Proteomes" id="UP000801428"/>
    </source>
</evidence>
<evidence type="ECO:0000259" key="1">
    <source>
        <dbReference type="PROSITE" id="PS00028"/>
    </source>
</evidence>